<feature type="domain" description="Solute-binding protein family 5" evidence="1">
    <location>
        <begin position="351"/>
        <end position="683"/>
    </location>
</feature>
<dbReference type="CDD" id="cd00995">
    <property type="entry name" value="PBP2_NikA_DppA_OppA_like"/>
    <property type="match status" value="1"/>
</dbReference>
<dbReference type="GO" id="GO:0015833">
    <property type="term" value="P:peptide transport"/>
    <property type="evidence" value="ECO:0007669"/>
    <property type="project" value="TreeGrafter"/>
</dbReference>
<evidence type="ECO:0000313" key="3">
    <source>
        <dbReference type="Proteomes" id="UP000320176"/>
    </source>
</evidence>
<evidence type="ECO:0000259" key="1">
    <source>
        <dbReference type="Pfam" id="PF00496"/>
    </source>
</evidence>
<dbReference type="GO" id="GO:1904680">
    <property type="term" value="F:peptide transmembrane transporter activity"/>
    <property type="evidence" value="ECO:0007669"/>
    <property type="project" value="TreeGrafter"/>
</dbReference>
<dbReference type="EMBL" id="SJPN01000002">
    <property type="protein sequence ID" value="TWU05624.1"/>
    <property type="molecule type" value="Genomic_DNA"/>
</dbReference>
<dbReference type="InterPro" id="IPR039424">
    <property type="entry name" value="SBP_5"/>
</dbReference>
<comment type="caution">
    <text evidence="2">The sequence shown here is derived from an EMBL/GenBank/DDBJ whole genome shotgun (WGS) entry which is preliminary data.</text>
</comment>
<sequence length="802" mass="90306">MSRASGTRVFILWLLVVLACVCGFGFSVAVGQNPTPKRPPLVTIHPKTKEITVTVYDIILLADRTELYANPIWSDQDRRPSNYRIRDQIIYTPYDRKEGGIGFSTDRIHSITYWESLAEVEALGRMRSGDYRVADAIVKKMEQFNSDWSTVDQLRARIETRRSIYKIQSQQKVAEGLAELEKLHARFSKDPFIEDAFTDVLIQLATDALDSEDADQADGYLAKGETLFPDNKKLLETRRQWQAEAVRLVAAAEQSQLTNSGQAIAKAQRAVRLTNDPDLRRRGRIVIRNAEGLILASYEDPGVFEPINATRPVERQIVHLMHDFLMTRDETGTRYGRTPLVSRIQPRNLDQQYIVDLTPGLKFSNGSPITAADVVETIELLRNPAGEAFDAEWARFITGASQTSPFTVKLDVNPHPRPDSLLYLPVLYRGAFGELPQRGDEASRSPAAVSGPYRLSTVDGSDVQLVANSQFRSPMQIGKIKFKRYVKRGTGHAVNDLLQERIHVISDPSPSQLAQIRNSRTRFETRRIEPNSVWVLAVNHGRALFGDKLNPSGPGAARDLRRAASLAIDRQGILDQYFNLGGRGQMSHAVVSGPFPRQSKAYDLTFPKPTQQVDAARSLVSRYQTQVSQRKLVLKFADHGDVVESAMAQVKRDLEAVGFEVDLQKRPNNAFLRELRNGSFDLAYYCIEHDNVLFNIANLFDAAPTALGEGGNFMNYNNQTLSQSFEDLRTSKVSDEIWAIQNKIHRFIGTEAVVIPLWQLDTFIAYTRRLVARTTEGEGALPLDGTHFFRDVEQWYLKPQTN</sequence>
<dbReference type="Pfam" id="PF00496">
    <property type="entry name" value="SBP_bac_5"/>
    <property type="match status" value="1"/>
</dbReference>
<dbReference type="Gene3D" id="3.10.105.10">
    <property type="entry name" value="Dipeptide-binding Protein, Domain 3"/>
    <property type="match status" value="1"/>
</dbReference>
<dbReference type="Proteomes" id="UP000320176">
    <property type="component" value="Unassembled WGS sequence"/>
</dbReference>
<dbReference type="PANTHER" id="PTHR30290">
    <property type="entry name" value="PERIPLASMIC BINDING COMPONENT OF ABC TRANSPORTER"/>
    <property type="match status" value="1"/>
</dbReference>
<dbReference type="Gene3D" id="3.40.190.10">
    <property type="entry name" value="Periplasmic binding protein-like II"/>
    <property type="match status" value="1"/>
</dbReference>
<accession>A0A5C6B578</accession>
<dbReference type="PROSITE" id="PS51257">
    <property type="entry name" value="PROKAR_LIPOPROTEIN"/>
    <property type="match status" value="1"/>
</dbReference>
<keyword evidence="3" id="KW-1185">Reference proteome</keyword>
<protein>
    <submittedName>
        <fullName evidence="2">Extracellular solute-binding protein</fullName>
    </submittedName>
</protein>
<evidence type="ECO:0000313" key="2">
    <source>
        <dbReference type="EMBL" id="TWU05624.1"/>
    </source>
</evidence>
<proteinExistence type="predicted"/>
<dbReference type="SUPFAM" id="SSF53850">
    <property type="entry name" value="Periplasmic binding protein-like II"/>
    <property type="match status" value="1"/>
</dbReference>
<gene>
    <name evidence="2" type="ORF">Pla52n_13390</name>
</gene>
<organism evidence="2 3">
    <name type="scientific">Stieleria varia</name>
    <dbReference type="NCBI Taxonomy" id="2528005"/>
    <lineage>
        <taxon>Bacteria</taxon>
        <taxon>Pseudomonadati</taxon>
        <taxon>Planctomycetota</taxon>
        <taxon>Planctomycetia</taxon>
        <taxon>Pirellulales</taxon>
        <taxon>Pirellulaceae</taxon>
        <taxon>Stieleria</taxon>
    </lineage>
</organism>
<dbReference type="InterPro" id="IPR000914">
    <property type="entry name" value="SBP_5_dom"/>
</dbReference>
<dbReference type="AlphaFoldDB" id="A0A5C6B578"/>
<reference evidence="2 3" key="1">
    <citation type="submission" date="2019-02" db="EMBL/GenBank/DDBJ databases">
        <title>Deep-cultivation of Planctomycetes and their phenomic and genomic characterization uncovers novel biology.</title>
        <authorList>
            <person name="Wiegand S."/>
            <person name="Jogler M."/>
            <person name="Boedeker C."/>
            <person name="Pinto D."/>
            <person name="Vollmers J."/>
            <person name="Rivas-Marin E."/>
            <person name="Kohn T."/>
            <person name="Peeters S.H."/>
            <person name="Heuer A."/>
            <person name="Rast P."/>
            <person name="Oberbeckmann S."/>
            <person name="Bunk B."/>
            <person name="Jeske O."/>
            <person name="Meyerdierks A."/>
            <person name="Storesund J.E."/>
            <person name="Kallscheuer N."/>
            <person name="Luecker S."/>
            <person name="Lage O.M."/>
            <person name="Pohl T."/>
            <person name="Merkel B.J."/>
            <person name="Hornburger P."/>
            <person name="Mueller R.-W."/>
            <person name="Bruemmer F."/>
            <person name="Labrenz M."/>
            <person name="Spormann A.M."/>
            <person name="Op Den Camp H."/>
            <person name="Overmann J."/>
            <person name="Amann R."/>
            <person name="Jetten M.S.M."/>
            <person name="Mascher T."/>
            <person name="Medema M.H."/>
            <person name="Devos D.P."/>
            <person name="Kaster A.-K."/>
            <person name="Ovreas L."/>
            <person name="Rohde M."/>
            <person name="Galperin M.Y."/>
            <person name="Jogler C."/>
        </authorList>
    </citation>
    <scope>NUCLEOTIDE SEQUENCE [LARGE SCALE GENOMIC DNA]</scope>
    <source>
        <strain evidence="2 3">Pla52n</strain>
    </source>
</reference>
<name>A0A5C6B578_9BACT</name>